<keyword evidence="1" id="KW-1133">Transmembrane helix</keyword>
<evidence type="ECO:0000256" key="1">
    <source>
        <dbReference type="SAM" id="Phobius"/>
    </source>
</evidence>
<gene>
    <name evidence="2" type="ORF">CYMTET_11120</name>
</gene>
<dbReference type="EMBL" id="LGRX02004046">
    <property type="protein sequence ID" value="KAK3281074.1"/>
    <property type="molecule type" value="Genomic_DNA"/>
</dbReference>
<feature type="transmembrane region" description="Helical" evidence="1">
    <location>
        <begin position="79"/>
        <end position="102"/>
    </location>
</feature>
<protein>
    <submittedName>
        <fullName evidence="2">Uncharacterized protein</fullName>
    </submittedName>
</protein>
<dbReference type="Proteomes" id="UP001190700">
    <property type="component" value="Unassembled WGS sequence"/>
</dbReference>
<dbReference type="AlphaFoldDB" id="A0AAE0LDS3"/>
<evidence type="ECO:0000313" key="3">
    <source>
        <dbReference type="Proteomes" id="UP001190700"/>
    </source>
</evidence>
<name>A0AAE0LDS3_9CHLO</name>
<keyword evidence="1" id="KW-0812">Transmembrane</keyword>
<accession>A0AAE0LDS3</accession>
<sequence>MLFFSSQEKLAEREATDYGYEEVEITTSMKDNLSLFIVQSLVAVMSASAAILHHKWLLHTFFLFTNIHRLKELRPARTTFDLALTLLLLNISCLFQYISNLYFIYSQHTAYQSLTVSNEPELFLISASFTAGILGLGYEVAKRSHVEVEESGEQEYFFIGGASNFE</sequence>
<proteinExistence type="predicted"/>
<comment type="caution">
    <text evidence="2">The sequence shown here is derived from an EMBL/GenBank/DDBJ whole genome shotgun (WGS) entry which is preliminary data.</text>
</comment>
<feature type="transmembrane region" description="Helical" evidence="1">
    <location>
        <begin position="36"/>
        <end position="58"/>
    </location>
</feature>
<evidence type="ECO:0000313" key="2">
    <source>
        <dbReference type="EMBL" id="KAK3281074.1"/>
    </source>
</evidence>
<keyword evidence="1" id="KW-0472">Membrane</keyword>
<organism evidence="2 3">
    <name type="scientific">Cymbomonas tetramitiformis</name>
    <dbReference type="NCBI Taxonomy" id="36881"/>
    <lineage>
        <taxon>Eukaryota</taxon>
        <taxon>Viridiplantae</taxon>
        <taxon>Chlorophyta</taxon>
        <taxon>Pyramimonadophyceae</taxon>
        <taxon>Pyramimonadales</taxon>
        <taxon>Pyramimonadaceae</taxon>
        <taxon>Cymbomonas</taxon>
    </lineage>
</organism>
<reference evidence="2 3" key="1">
    <citation type="journal article" date="2015" name="Genome Biol. Evol.">
        <title>Comparative Genomics of a Bacterivorous Green Alga Reveals Evolutionary Causalities and Consequences of Phago-Mixotrophic Mode of Nutrition.</title>
        <authorList>
            <person name="Burns J.A."/>
            <person name="Paasch A."/>
            <person name="Narechania A."/>
            <person name="Kim E."/>
        </authorList>
    </citation>
    <scope>NUCLEOTIDE SEQUENCE [LARGE SCALE GENOMIC DNA]</scope>
    <source>
        <strain evidence="2 3">PLY_AMNH</strain>
    </source>
</reference>
<keyword evidence="3" id="KW-1185">Reference proteome</keyword>